<evidence type="ECO:0000256" key="3">
    <source>
        <dbReference type="ARBA" id="ARBA00023186"/>
    </source>
</evidence>
<dbReference type="Pfam" id="PF10431">
    <property type="entry name" value="ClpB_D2-small"/>
    <property type="match status" value="1"/>
</dbReference>
<dbReference type="SUPFAM" id="SSF81923">
    <property type="entry name" value="Double Clp-N motif"/>
    <property type="match status" value="1"/>
</dbReference>
<evidence type="ECO:0000256" key="2">
    <source>
        <dbReference type="ARBA" id="ARBA00022840"/>
    </source>
</evidence>
<keyword evidence="3" id="KW-0143">Chaperone</keyword>
<evidence type="ECO:0000313" key="7">
    <source>
        <dbReference type="Proteomes" id="UP001597380"/>
    </source>
</evidence>
<dbReference type="CDD" id="cd00009">
    <property type="entry name" value="AAA"/>
    <property type="match status" value="1"/>
</dbReference>
<dbReference type="Pfam" id="PF17871">
    <property type="entry name" value="AAA_lid_9"/>
    <property type="match status" value="1"/>
</dbReference>
<dbReference type="SUPFAM" id="SSF52540">
    <property type="entry name" value="P-loop containing nucleoside triphosphate hydrolases"/>
    <property type="match status" value="2"/>
</dbReference>
<dbReference type="PANTHER" id="PTHR11638:SF184">
    <property type="entry name" value="ATPASE WITH CHAPERONE ACTIVITY"/>
    <property type="match status" value="1"/>
</dbReference>
<evidence type="ECO:0000256" key="1">
    <source>
        <dbReference type="ARBA" id="ARBA00022741"/>
    </source>
</evidence>
<dbReference type="Gene3D" id="3.40.50.300">
    <property type="entry name" value="P-loop containing nucleotide triphosphate hydrolases"/>
    <property type="match status" value="3"/>
</dbReference>
<accession>A0ABW4XMD8</accession>
<dbReference type="SMART" id="SM01086">
    <property type="entry name" value="ClpB_D2-small"/>
    <property type="match status" value="1"/>
</dbReference>
<feature type="domain" description="Clp ATPase C-terminal" evidence="5">
    <location>
        <begin position="760"/>
        <end position="852"/>
    </location>
</feature>
<dbReference type="PRINTS" id="PR00300">
    <property type="entry name" value="CLPPROTEASEA"/>
</dbReference>
<dbReference type="InterPro" id="IPR050130">
    <property type="entry name" value="ClpA_ClpB"/>
</dbReference>
<dbReference type="Gene3D" id="1.10.1780.10">
    <property type="entry name" value="Clp, N-terminal domain"/>
    <property type="match status" value="1"/>
</dbReference>
<dbReference type="Pfam" id="PF00004">
    <property type="entry name" value="AAA"/>
    <property type="match status" value="1"/>
</dbReference>
<proteinExistence type="predicted"/>
<sequence length="855" mass="93580">MTLKSLVEKLEPNARRSLELAAASSHSLSHESVEISHWWQAILNQGLLDNVFDALGVEKGVLLADATQQLERVKTGYNATPGLSTNLVSWLRASWLNCSLVFGDTHIRAGHLFHTLLTDDSTASNAAYLIRLFDGVSPESIKTAIENEGVSENIETPASSSTQAPMLEQYTTDLTAAARSGKIDPVIGREIEIRQMIDILARRRQNNPLLTGEPGVGKTAVVEGLALKIANDEVPEAIQNVRLLSLDLALLQAGAGVKGEFENRLKSIIKEVGQQQTPVILFIDEAHTLIGSGGAAGQNDAANILKPALARGELKTIAATTWAEYKKYFEKDAALSRRFQVINVLEPAPDMAVRMLRGIASSMTTHHGVFIDDEALKSAVHLSKRYLPSRQLPDKAIALLDTACARVAMSQNAVPASIEVLAKECEHLKIELEALTKEQQLGEDHHQRIAEITELLAQKSITLNSKESQWRDEKGICDQISQTSTKLLSTDDTEEKASLKAQLLELKSKASTSEEQLVDSHVSRETVARILSDWTGIPLGRMQSDEFSILMGLSDSLKQRVVGQDHAVDLIAKVIQTARAQLSDERRPNGVFMLAGPSGVGKTETALAVAERVYGSEDALTVINMSEFKEEHKVSLLLGSPPGYVGFGEGGILTEAVRRRPYSVVLLDEMEKAHPGVQDIFYQAFDRGVIKDGEGRDIDFSNTIVMMTSNLGADTTLQLCADPATAPTPDGLIKALQEDLLSYFKPAFLGRVNTVPYYPLGAEQMRRILSMQFNNLSFRLMEHHGASLKVDDTVYRYVLDRCGDIKTGARNIIQFIQNHLLPLVSEKVLMAISEKVDVLSVELTITEGELCANIS</sequence>
<name>A0ABW4XMD8_9GAMM</name>
<dbReference type="InterPro" id="IPR001270">
    <property type="entry name" value="ClpA/B"/>
</dbReference>
<dbReference type="Proteomes" id="UP001597380">
    <property type="component" value="Unassembled WGS sequence"/>
</dbReference>
<dbReference type="RefSeq" id="WP_377776204.1">
    <property type="nucleotide sequence ID" value="NZ_JBHUHT010000009.1"/>
</dbReference>
<gene>
    <name evidence="6" type="primary">tssH</name>
    <name evidence="6" type="synonym">clpV</name>
    <name evidence="6" type="ORF">ACFSJ3_06590</name>
</gene>
<evidence type="ECO:0000313" key="6">
    <source>
        <dbReference type="EMBL" id="MFD2095651.1"/>
    </source>
</evidence>
<dbReference type="SMART" id="SM00382">
    <property type="entry name" value="AAA"/>
    <property type="match status" value="2"/>
</dbReference>
<dbReference type="InterPro" id="IPR041546">
    <property type="entry name" value="ClpA/ClpB_AAA_lid"/>
</dbReference>
<dbReference type="NCBIfam" id="TIGR03345">
    <property type="entry name" value="VI_ClpV1"/>
    <property type="match status" value="1"/>
</dbReference>
<feature type="domain" description="AAA+ ATPase" evidence="4">
    <location>
        <begin position="204"/>
        <end position="349"/>
    </location>
</feature>
<dbReference type="InterPro" id="IPR018368">
    <property type="entry name" value="ClpA/B_CS1"/>
</dbReference>
<dbReference type="InterPro" id="IPR017729">
    <property type="entry name" value="ATPase_T6SS_ClpV1"/>
</dbReference>
<evidence type="ECO:0000259" key="4">
    <source>
        <dbReference type="SMART" id="SM00382"/>
    </source>
</evidence>
<dbReference type="InterPro" id="IPR036628">
    <property type="entry name" value="Clp_N_dom_sf"/>
</dbReference>
<dbReference type="EMBL" id="JBHUHT010000009">
    <property type="protein sequence ID" value="MFD2095651.1"/>
    <property type="molecule type" value="Genomic_DNA"/>
</dbReference>
<dbReference type="InterPro" id="IPR019489">
    <property type="entry name" value="Clp_ATPase_C"/>
</dbReference>
<keyword evidence="2" id="KW-0067">ATP-binding</keyword>
<reference evidence="7" key="1">
    <citation type="journal article" date="2019" name="Int. J. Syst. Evol. Microbiol.">
        <title>The Global Catalogue of Microorganisms (GCM) 10K type strain sequencing project: providing services to taxonomists for standard genome sequencing and annotation.</title>
        <authorList>
            <consortium name="The Broad Institute Genomics Platform"/>
            <consortium name="The Broad Institute Genome Sequencing Center for Infectious Disease"/>
            <person name="Wu L."/>
            <person name="Ma J."/>
        </authorList>
    </citation>
    <scope>NUCLEOTIDE SEQUENCE [LARGE SCALE GENOMIC DNA]</scope>
    <source>
        <strain evidence="7">CGMCC 1.10992</strain>
    </source>
</reference>
<keyword evidence="1" id="KW-0547">Nucleotide-binding</keyword>
<dbReference type="InterPro" id="IPR003593">
    <property type="entry name" value="AAA+_ATPase"/>
</dbReference>
<keyword evidence="7" id="KW-1185">Reference proteome</keyword>
<organism evidence="6 7">
    <name type="scientific">Corallincola platygyrae</name>
    <dbReference type="NCBI Taxonomy" id="1193278"/>
    <lineage>
        <taxon>Bacteria</taxon>
        <taxon>Pseudomonadati</taxon>
        <taxon>Pseudomonadota</taxon>
        <taxon>Gammaproteobacteria</taxon>
        <taxon>Alteromonadales</taxon>
        <taxon>Psychromonadaceae</taxon>
        <taxon>Corallincola</taxon>
    </lineage>
</organism>
<dbReference type="PROSITE" id="PS00870">
    <property type="entry name" value="CLPAB_1"/>
    <property type="match status" value="1"/>
</dbReference>
<dbReference type="InterPro" id="IPR003959">
    <property type="entry name" value="ATPase_AAA_core"/>
</dbReference>
<dbReference type="Pfam" id="PF07724">
    <property type="entry name" value="AAA_2"/>
    <property type="match status" value="1"/>
</dbReference>
<protein>
    <submittedName>
        <fullName evidence="6">Type VI secretion system ATPase TssH</fullName>
    </submittedName>
</protein>
<dbReference type="CDD" id="cd19499">
    <property type="entry name" value="RecA-like_ClpB_Hsp104-like"/>
    <property type="match status" value="1"/>
</dbReference>
<evidence type="ECO:0000259" key="5">
    <source>
        <dbReference type="SMART" id="SM01086"/>
    </source>
</evidence>
<comment type="caution">
    <text evidence="6">The sequence shown here is derived from an EMBL/GenBank/DDBJ whole genome shotgun (WGS) entry which is preliminary data.</text>
</comment>
<feature type="domain" description="AAA+ ATPase" evidence="4">
    <location>
        <begin position="588"/>
        <end position="739"/>
    </location>
</feature>
<dbReference type="InterPro" id="IPR027417">
    <property type="entry name" value="P-loop_NTPase"/>
</dbReference>
<dbReference type="PANTHER" id="PTHR11638">
    <property type="entry name" value="ATP-DEPENDENT CLP PROTEASE"/>
    <property type="match status" value="1"/>
</dbReference>
<dbReference type="Gene3D" id="1.10.8.60">
    <property type="match status" value="1"/>
</dbReference>